<feature type="region of interest" description="Disordered" evidence="1">
    <location>
        <begin position="45"/>
        <end position="74"/>
    </location>
</feature>
<dbReference type="PaxDb" id="67767-A0A0J7KBH3"/>
<accession>A0A0J7KBH3</accession>
<sequence>MIDMKQVPICLRREEELVPSSSGTRGLEPPVGVAAEQAVYVPDMSAEPFPKKRKQGRPETTGVYERLKARKAEE</sequence>
<dbReference type="Proteomes" id="UP000036403">
    <property type="component" value="Unassembled WGS sequence"/>
</dbReference>
<dbReference type="AlphaFoldDB" id="A0A0J7KBH3"/>
<evidence type="ECO:0000313" key="2">
    <source>
        <dbReference type="EMBL" id="KMQ87713.1"/>
    </source>
</evidence>
<evidence type="ECO:0000256" key="1">
    <source>
        <dbReference type="SAM" id="MobiDB-lite"/>
    </source>
</evidence>
<name>A0A0J7KBH3_LASNI</name>
<protein>
    <submittedName>
        <fullName evidence="2">Uncharacterized protein</fullName>
    </submittedName>
</protein>
<comment type="caution">
    <text evidence="2">The sequence shown here is derived from an EMBL/GenBank/DDBJ whole genome shotgun (WGS) entry which is preliminary data.</text>
</comment>
<proteinExistence type="predicted"/>
<gene>
    <name evidence="2" type="ORF">RF55_12924</name>
</gene>
<feature type="compositionally biased region" description="Basic and acidic residues" evidence="1">
    <location>
        <begin position="65"/>
        <end position="74"/>
    </location>
</feature>
<organism evidence="2 3">
    <name type="scientific">Lasius niger</name>
    <name type="common">Black garden ant</name>
    <dbReference type="NCBI Taxonomy" id="67767"/>
    <lineage>
        <taxon>Eukaryota</taxon>
        <taxon>Metazoa</taxon>
        <taxon>Ecdysozoa</taxon>
        <taxon>Arthropoda</taxon>
        <taxon>Hexapoda</taxon>
        <taxon>Insecta</taxon>
        <taxon>Pterygota</taxon>
        <taxon>Neoptera</taxon>
        <taxon>Endopterygota</taxon>
        <taxon>Hymenoptera</taxon>
        <taxon>Apocrita</taxon>
        <taxon>Aculeata</taxon>
        <taxon>Formicoidea</taxon>
        <taxon>Formicidae</taxon>
        <taxon>Formicinae</taxon>
        <taxon>Lasius</taxon>
        <taxon>Lasius</taxon>
    </lineage>
</organism>
<evidence type="ECO:0000313" key="3">
    <source>
        <dbReference type="Proteomes" id="UP000036403"/>
    </source>
</evidence>
<dbReference type="EMBL" id="LBMM01010025">
    <property type="protein sequence ID" value="KMQ87713.1"/>
    <property type="molecule type" value="Genomic_DNA"/>
</dbReference>
<reference evidence="2 3" key="1">
    <citation type="submission" date="2015-04" db="EMBL/GenBank/DDBJ databases">
        <title>Lasius niger genome sequencing.</title>
        <authorList>
            <person name="Konorov E.A."/>
            <person name="Nikitin M.A."/>
            <person name="Kirill M.V."/>
            <person name="Chang P."/>
        </authorList>
    </citation>
    <scope>NUCLEOTIDE SEQUENCE [LARGE SCALE GENOMIC DNA]</scope>
    <source>
        <tissue evidence="2">Whole</tissue>
    </source>
</reference>
<keyword evidence="3" id="KW-1185">Reference proteome</keyword>